<gene>
    <name evidence="2" type="ORF">HJG63_012601</name>
</gene>
<dbReference type="EMBL" id="JACASE010000009">
    <property type="protein sequence ID" value="KAF6435890.1"/>
    <property type="molecule type" value="Genomic_DNA"/>
</dbReference>
<evidence type="ECO:0000256" key="1">
    <source>
        <dbReference type="SAM" id="Phobius"/>
    </source>
</evidence>
<dbReference type="AlphaFoldDB" id="A0A7J8EKD9"/>
<accession>A0A7J8EKD9</accession>
<keyword evidence="1" id="KW-0472">Membrane</keyword>
<protein>
    <submittedName>
        <fullName evidence="2">Uncharacterized protein</fullName>
    </submittedName>
</protein>
<evidence type="ECO:0000313" key="3">
    <source>
        <dbReference type="Proteomes" id="UP000593571"/>
    </source>
</evidence>
<organism evidence="2 3">
    <name type="scientific">Rousettus aegyptiacus</name>
    <name type="common">Egyptian fruit bat</name>
    <name type="synonym">Pteropus aegyptiacus</name>
    <dbReference type="NCBI Taxonomy" id="9407"/>
    <lineage>
        <taxon>Eukaryota</taxon>
        <taxon>Metazoa</taxon>
        <taxon>Chordata</taxon>
        <taxon>Craniata</taxon>
        <taxon>Vertebrata</taxon>
        <taxon>Euteleostomi</taxon>
        <taxon>Mammalia</taxon>
        <taxon>Eutheria</taxon>
        <taxon>Laurasiatheria</taxon>
        <taxon>Chiroptera</taxon>
        <taxon>Yinpterochiroptera</taxon>
        <taxon>Pteropodoidea</taxon>
        <taxon>Pteropodidae</taxon>
        <taxon>Rousettinae</taxon>
        <taxon>Rousettus</taxon>
    </lineage>
</organism>
<feature type="transmembrane region" description="Helical" evidence="1">
    <location>
        <begin position="38"/>
        <end position="60"/>
    </location>
</feature>
<evidence type="ECO:0000313" key="2">
    <source>
        <dbReference type="EMBL" id="KAF6435890.1"/>
    </source>
</evidence>
<keyword evidence="3" id="KW-1185">Reference proteome</keyword>
<sequence length="145" mass="15725">MSCQSLSGSSVIPSDLSSAIAPLSYCKGYLALFLSLHPLYICACVCLCSALCAFLGLLVAPREVECVGATGPRAVTLVELCWSCSACRGPVGVRFRIQRACCSSLVIFPTFFIRYGRKTYFPWQMTLDSSTVHTCSHPAKIAREL</sequence>
<proteinExistence type="predicted"/>
<keyword evidence="1" id="KW-1133">Transmembrane helix</keyword>
<keyword evidence="1" id="KW-0812">Transmembrane</keyword>
<dbReference type="Proteomes" id="UP000593571">
    <property type="component" value="Unassembled WGS sequence"/>
</dbReference>
<name>A0A7J8EKD9_ROUAE</name>
<comment type="caution">
    <text evidence="2">The sequence shown here is derived from an EMBL/GenBank/DDBJ whole genome shotgun (WGS) entry which is preliminary data.</text>
</comment>
<reference evidence="2 3" key="1">
    <citation type="journal article" date="2020" name="Nature">
        <title>Six reference-quality genomes reveal evolution of bat adaptations.</title>
        <authorList>
            <person name="Jebb D."/>
            <person name="Huang Z."/>
            <person name="Pippel M."/>
            <person name="Hughes G.M."/>
            <person name="Lavrichenko K."/>
            <person name="Devanna P."/>
            <person name="Winkler S."/>
            <person name="Jermiin L.S."/>
            <person name="Skirmuntt E.C."/>
            <person name="Katzourakis A."/>
            <person name="Burkitt-Gray L."/>
            <person name="Ray D.A."/>
            <person name="Sullivan K.A.M."/>
            <person name="Roscito J.G."/>
            <person name="Kirilenko B.M."/>
            <person name="Davalos L.M."/>
            <person name="Corthals A.P."/>
            <person name="Power M.L."/>
            <person name="Jones G."/>
            <person name="Ransome R.D."/>
            <person name="Dechmann D.K.N."/>
            <person name="Locatelli A.G."/>
            <person name="Puechmaille S.J."/>
            <person name="Fedrigo O."/>
            <person name="Jarvis E.D."/>
            <person name="Hiller M."/>
            <person name="Vernes S.C."/>
            <person name="Myers E.W."/>
            <person name="Teeling E.C."/>
        </authorList>
    </citation>
    <scope>NUCLEOTIDE SEQUENCE [LARGE SCALE GENOMIC DNA]</scope>
    <source>
        <strain evidence="2">MRouAeg1</strain>
        <tissue evidence="2">Muscle</tissue>
    </source>
</reference>